<dbReference type="SMART" id="SM00220">
    <property type="entry name" value="S_TKc"/>
    <property type="match status" value="1"/>
</dbReference>
<dbReference type="PANTHER" id="PTHR24361">
    <property type="entry name" value="MITOGEN-ACTIVATED KINASE KINASE KINASE"/>
    <property type="match status" value="1"/>
</dbReference>
<accession>A0ABR2K5G2</accession>
<evidence type="ECO:0000256" key="2">
    <source>
        <dbReference type="ARBA" id="ARBA00022527"/>
    </source>
</evidence>
<sequence>MGDAYDLAQLQLLDKIGEGPLGNVYKTKEAKKGDILLVKTLSSKEKQVDIMKSSIYNDFLLNNKENPSIITEYTEQSLLNDIIYLNQNERSKATLDDTQKLIILYGIAATLSFLHSQEILHSDLKPSNIFLDKDCKIKISDFGISKLFRQKYDENAIFYLSPEIIESNFTSYTKEGDIYAFSIIAYQI</sequence>
<comment type="caution">
    <text evidence="10">The sequence shown here is derived from an EMBL/GenBank/DDBJ whole genome shotgun (WGS) entry which is preliminary data.</text>
</comment>
<dbReference type="PROSITE" id="PS50011">
    <property type="entry name" value="PROTEIN_KINASE_DOM"/>
    <property type="match status" value="1"/>
</dbReference>
<keyword evidence="6" id="KW-0067">ATP-binding</keyword>
<evidence type="ECO:0000256" key="6">
    <source>
        <dbReference type="ARBA" id="ARBA00022840"/>
    </source>
</evidence>
<comment type="catalytic activity">
    <reaction evidence="8">
        <text>L-seryl-[protein] + ATP = O-phospho-L-seryl-[protein] + ADP + H(+)</text>
        <dbReference type="Rhea" id="RHEA:17989"/>
        <dbReference type="Rhea" id="RHEA-COMP:9863"/>
        <dbReference type="Rhea" id="RHEA-COMP:11604"/>
        <dbReference type="ChEBI" id="CHEBI:15378"/>
        <dbReference type="ChEBI" id="CHEBI:29999"/>
        <dbReference type="ChEBI" id="CHEBI:30616"/>
        <dbReference type="ChEBI" id="CHEBI:83421"/>
        <dbReference type="ChEBI" id="CHEBI:456216"/>
        <dbReference type="EC" id="2.7.11.1"/>
    </reaction>
</comment>
<dbReference type="PROSITE" id="PS00108">
    <property type="entry name" value="PROTEIN_KINASE_ST"/>
    <property type="match status" value="1"/>
</dbReference>
<dbReference type="EMBL" id="JAPFFF010000007">
    <property type="protein sequence ID" value="KAK8886330.1"/>
    <property type="molecule type" value="Genomic_DNA"/>
</dbReference>
<evidence type="ECO:0000313" key="10">
    <source>
        <dbReference type="EMBL" id="KAK8886330.1"/>
    </source>
</evidence>
<dbReference type="SUPFAM" id="SSF56112">
    <property type="entry name" value="Protein kinase-like (PK-like)"/>
    <property type="match status" value="1"/>
</dbReference>
<gene>
    <name evidence="10" type="ORF">M9Y10_041793</name>
</gene>
<proteinExistence type="predicted"/>
<dbReference type="PANTHER" id="PTHR24361:SF433">
    <property type="entry name" value="PROTEIN KINASE DOMAIN-CONTAINING PROTEIN"/>
    <property type="match status" value="1"/>
</dbReference>
<evidence type="ECO:0000313" key="11">
    <source>
        <dbReference type="Proteomes" id="UP001470230"/>
    </source>
</evidence>
<keyword evidence="2" id="KW-0723">Serine/threonine-protein kinase</keyword>
<dbReference type="Pfam" id="PF00069">
    <property type="entry name" value="Pkinase"/>
    <property type="match status" value="1"/>
</dbReference>
<evidence type="ECO:0000256" key="4">
    <source>
        <dbReference type="ARBA" id="ARBA00022741"/>
    </source>
</evidence>
<dbReference type="Proteomes" id="UP001470230">
    <property type="component" value="Unassembled WGS sequence"/>
</dbReference>
<keyword evidence="3" id="KW-0808">Transferase</keyword>
<dbReference type="InterPro" id="IPR053235">
    <property type="entry name" value="Ser_Thr_kinase"/>
</dbReference>
<dbReference type="InterPro" id="IPR008271">
    <property type="entry name" value="Ser/Thr_kinase_AS"/>
</dbReference>
<evidence type="ECO:0000259" key="9">
    <source>
        <dbReference type="PROSITE" id="PS50011"/>
    </source>
</evidence>
<evidence type="ECO:0000256" key="1">
    <source>
        <dbReference type="ARBA" id="ARBA00012513"/>
    </source>
</evidence>
<keyword evidence="4" id="KW-0547">Nucleotide-binding</keyword>
<keyword evidence="11" id="KW-1185">Reference proteome</keyword>
<protein>
    <recommendedName>
        <fullName evidence="1">non-specific serine/threonine protein kinase</fullName>
        <ecNumber evidence="1">2.7.11.1</ecNumber>
    </recommendedName>
</protein>
<dbReference type="EC" id="2.7.11.1" evidence="1"/>
<dbReference type="InterPro" id="IPR011009">
    <property type="entry name" value="Kinase-like_dom_sf"/>
</dbReference>
<dbReference type="Gene3D" id="1.10.510.10">
    <property type="entry name" value="Transferase(Phosphotransferase) domain 1"/>
    <property type="match status" value="1"/>
</dbReference>
<comment type="catalytic activity">
    <reaction evidence="7">
        <text>L-threonyl-[protein] + ATP = O-phospho-L-threonyl-[protein] + ADP + H(+)</text>
        <dbReference type="Rhea" id="RHEA:46608"/>
        <dbReference type="Rhea" id="RHEA-COMP:11060"/>
        <dbReference type="Rhea" id="RHEA-COMP:11605"/>
        <dbReference type="ChEBI" id="CHEBI:15378"/>
        <dbReference type="ChEBI" id="CHEBI:30013"/>
        <dbReference type="ChEBI" id="CHEBI:30616"/>
        <dbReference type="ChEBI" id="CHEBI:61977"/>
        <dbReference type="ChEBI" id="CHEBI:456216"/>
        <dbReference type="EC" id="2.7.11.1"/>
    </reaction>
</comment>
<evidence type="ECO:0000256" key="3">
    <source>
        <dbReference type="ARBA" id="ARBA00022679"/>
    </source>
</evidence>
<keyword evidence="5" id="KW-0418">Kinase</keyword>
<evidence type="ECO:0000256" key="8">
    <source>
        <dbReference type="ARBA" id="ARBA00048679"/>
    </source>
</evidence>
<feature type="domain" description="Protein kinase" evidence="9">
    <location>
        <begin position="10"/>
        <end position="188"/>
    </location>
</feature>
<evidence type="ECO:0000256" key="5">
    <source>
        <dbReference type="ARBA" id="ARBA00022777"/>
    </source>
</evidence>
<evidence type="ECO:0000256" key="7">
    <source>
        <dbReference type="ARBA" id="ARBA00047899"/>
    </source>
</evidence>
<reference evidence="10 11" key="1">
    <citation type="submission" date="2024-04" db="EMBL/GenBank/DDBJ databases">
        <title>Tritrichomonas musculus Genome.</title>
        <authorList>
            <person name="Alves-Ferreira E."/>
            <person name="Grigg M."/>
            <person name="Lorenzi H."/>
            <person name="Galac M."/>
        </authorList>
    </citation>
    <scope>NUCLEOTIDE SEQUENCE [LARGE SCALE GENOMIC DNA]</scope>
    <source>
        <strain evidence="10 11">EAF2021</strain>
    </source>
</reference>
<dbReference type="InterPro" id="IPR000719">
    <property type="entry name" value="Prot_kinase_dom"/>
</dbReference>
<organism evidence="10 11">
    <name type="scientific">Tritrichomonas musculus</name>
    <dbReference type="NCBI Taxonomy" id="1915356"/>
    <lineage>
        <taxon>Eukaryota</taxon>
        <taxon>Metamonada</taxon>
        <taxon>Parabasalia</taxon>
        <taxon>Tritrichomonadida</taxon>
        <taxon>Tritrichomonadidae</taxon>
        <taxon>Tritrichomonas</taxon>
    </lineage>
</organism>
<name>A0ABR2K5G2_9EUKA</name>